<dbReference type="InterPro" id="IPR020846">
    <property type="entry name" value="MFS_dom"/>
</dbReference>
<dbReference type="InterPro" id="IPR050189">
    <property type="entry name" value="MFS_Efflux_Transporters"/>
</dbReference>
<dbReference type="InterPro" id="IPR036259">
    <property type="entry name" value="MFS_trans_sf"/>
</dbReference>
<keyword evidence="9" id="KW-1185">Reference proteome</keyword>
<reference evidence="9" key="1">
    <citation type="journal article" date="2019" name="Int. J. Syst. Evol. Microbiol.">
        <title>The Global Catalogue of Microorganisms (GCM) 10K type strain sequencing project: providing services to taxonomists for standard genome sequencing and annotation.</title>
        <authorList>
            <consortium name="The Broad Institute Genomics Platform"/>
            <consortium name="The Broad Institute Genome Sequencing Center for Infectious Disease"/>
            <person name="Wu L."/>
            <person name="Ma J."/>
        </authorList>
    </citation>
    <scope>NUCLEOTIDE SEQUENCE [LARGE SCALE GENOMIC DNA]</scope>
    <source>
        <strain evidence="9">TISTR 1906</strain>
    </source>
</reference>
<feature type="transmembrane region" description="Helical" evidence="6">
    <location>
        <begin position="259"/>
        <end position="283"/>
    </location>
</feature>
<feature type="transmembrane region" description="Helical" evidence="6">
    <location>
        <begin position="117"/>
        <end position="134"/>
    </location>
</feature>
<evidence type="ECO:0000256" key="1">
    <source>
        <dbReference type="ARBA" id="ARBA00004651"/>
    </source>
</evidence>
<feature type="transmembrane region" description="Helical" evidence="6">
    <location>
        <begin position="90"/>
        <end position="111"/>
    </location>
</feature>
<evidence type="ECO:0000256" key="2">
    <source>
        <dbReference type="ARBA" id="ARBA00022475"/>
    </source>
</evidence>
<evidence type="ECO:0000256" key="5">
    <source>
        <dbReference type="ARBA" id="ARBA00023136"/>
    </source>
</evidence>
<evidence type="ECO:0000313" key="8">
    <source>
        <dbReference type="EMBL" id="MFD2756682.1"/>
    </source>
</evidence>
<dbReference type="PROSITE" id="PS50850">
    <property type="entry name" value="MFS"/>
    <property type="match status" value="1"/>
</dbReference>
<sequence length="422" mass="45531">MSSPEAISPQAAPPSSRVLWAMLLCLLSAFALSQAFRTVTSIMADGLRNDFGLSSQSLGSFAGLFGLSFGVTQLLMGVGMDIYGLRRTVLTAFPMAIAGATLSALATSYPWLMLGQLLIGVGCSPAFLACTIFISRHFPLNRFAFMSGVGMGFGGLGLLFTGTPLAWLVQHQGWRFGFGVLAVLCALSWLLIFFRVHEPPLASDAQPKPGFVEALKGFGSLLLLPHTWGIVLIGMVGYASFLTVRGLWLSPMLMDRYQFSLVTTGNVALALSVISLFAPSAFGRLDPGPGLRRRRIIVFALSMAAIFVLMAFVHHPVVNVALIFAMGVFSGYSSLLYADVRSSYPRETTGRALSVYTMAMFLGAALMQWLSGVVAGMAERQGWEIYRLVMLMVTGMLVVGCLAYRWLPMSPLLRGTAGQCRK</sequence>
<name>A0ABW5UWD1_9BURK</name>
<dbReference type="Pfam" id="PF07690">
    <property type="entry name" value="MFS_1"/>
    <property type="match status" value="2"/>
</dbReference>
<keyword evidence="3 6" id="KW-0812">Transmembrane</keyword>
<keyword evidence="4 6" id="KW-1133">Transmembrane helix</keyword>
<gene>
    <name evidence="8" type="ORF">ACFSW6_21625</name>
</gene>
<feature type="transmembrane region" description="Helical" evidence="6">
    <location>
        <begin position="320"/>
        <end position="340"/>
    </location>
</feature>
<evidence type="ECO:0000256" key="6">
    <source>
        <dbReference type="SAM" id="Phobius"/>
    </source>
</evidence>
<dbReference type="EMBL" id="JBHUMV010000013">
    <property type="protein sequence ID" value="MFD2756682.1"/>
    <property type="molecule type" value="Genomic_DNA"/>
</dbReference>
<evidence type="ECO:0000256" key="4">
    <source>
        <dbReference type="ARBA" id="ARBA00022989"/>
    </source>
</evidence>
<dbReference type="PANTHER" id="PTHR43124:SF3">
    <property type="entry name" value="CHLORAMPHENICOL EFFLUX PUMP RV0191"/>
    <property type="match status" value="1"/>
</dbReference>
<feature type="transmembrane region" description="Helical" evidence="6">
    <location>
        <begin position="385"/>
        <end position="407"/>
    </location>
</feature>
<comment type="caution">
    <text evidence="8">The sequence shown here is derived from an EMBL/GenBank/DDBJ whole genome shotgun (WGS) entry which is preliminary data.</text>
</comment>
<dbReference type="PANTHER" id="PTHR43124">
    <property type="entry name" value="PURINE EFFLUX PUMP PBUE"/>
    <property type="match status" value="1"/>
</dbReference>
<evidence type="ECO:0000313" key="9">
    <source>
        <dbReference type="Proteomes" id="UP001597463"/>
    </source>
</evidence>
<feature type="transmembrane region" description="Helical" evidence="6">
    <location>
        <begin position="143"/>
        <end position="168"/>
    </location>
</feature>
<feature type="domain" description="Major facilitator superfamily (MFS) profile" evidence="7">
    <location>
        <begin position="21"/>
        <end position="412"/>
    </location>
</feature>
<comment type="subcellular location">
    <subcellularLocation>
        <location evidence="1">Cell membrane</location>
        <topology evidence="1">Multi-pass membrane protein</topology>
    </subcellularLocation>
</comment>
<organism evidence="8 9">
    <name type="scientific">Comamonas terrae</name>
    <dbReference type="NCBI Taxonomy" id="673548"/>
    <lineage>
        <taxon>Bacteria</taxon>
        <taxon>Pseudomonadati</taxon>
        <taxon>Pseudomonadota</taxon>
        <taxon>Betaproteobacteria</taxon>
        <taxon>Burkholderiales</taxon>
        <taxon>Comamonadaceae</taxon>
        <taxon>Comamonas</taxon>
    </lineage>
</organism>
<feature type="transmembrane region" description="Helical" evidence="6">
    <location>
        <begin position="59"/>
        <end position="78"/>
    </location>
</feature>
<dbReference type="SUPFAM" id="SSF103473">
    <property type="entry name" value="MFS general substrate transporter"/>
    <property type="match status" value="1"/>
</dbReference>
<dbReference type="Gene3D" id="1.20.1250.20">
    <property type="entry name" value="MFS general substrate transporter like domains"/>
    <property type="match status" value="1"/>
</dbReference>
<keyword evidence="5 6" id="KW-0472">Membrane</keyword>
<feature type="transmembrane region" description="Helical" evidence="6">
    <location>
        <begin position="352"/>
        <end position="370"/>
    </location>
</feature>
<evidence type="ECO:0000256" key="3">
    <source>
        <dbReference type="ARBA" id="ARBA00022692"/>
    </source>
</evidence>
<protein>
    <submittedName>
        <fullName evidence="8">MFS transporter</fullName>
    </submittedName>
</protein>
<dbReference type="RefSeq" id="WP_066476900.1">
    <property type="nucleotide sequence ID" value="NZ_BCNT01000006.1"/>
</dbReference>
<feature type="transmembrane region" description="Helical" evidence="6">
    <location>
        <begin position="217"/>
        <end position="239"/>
    </location>
</feature>
<feature type="transmembrane region" description="Helical" evidence="6">
    <location>
        <begin position="295"/>
        <end position="314"/>
    </location>
</feature>
<dbReference type="InterPro" id="IPR011701">
    <property type="entry name" value="MFS"/>
</dbReference>
<keyword evidence="2" id="KW-1003">Cell membrane</keyword>
<proteinExistence type="predicted"/>
<evidence type="ECO:0000259" key="7">
    <source>
        <dbReference type="PROSITE" id="PS50850"/>
    </source>
</evidence>
<accession>A0ABW5UWD1</accession>
<dbReference type="Proteomes" id="UP001597463">
    <property type="component" value="Unassembled WGS sequence"/>
</dbReference>
<feature type="transmembrane region" description="Helical" evidence="6">
    <location>
        <begin position="174"/>
        <end position="196"/>
    </location>
</feature>